<dbReference type="EMBL" id="QFOI01000131">
    <property type="protein sequence ID" value="PZP49040.1"/>
    <property type="molecule type" value="Genomic_DNA"/>
</dbReference>
<keyword evidence="4" id="KW-0482">Metalloprotease</keyword>
<evidence type="ECO:0000259" key="2">
    <source>
        <dbReference type="Pfam" id="PF17148"/>
    </source>
</evidence>
<dbReference type="InterPro" id="IPR034032">
    <property type="entry name" value="Zn_MMP-like_bac"/>
</dbReference>
<proteinExistence type="predicted"/>
<sequence>MAQKPKPLPKDSIPKKDTLILAKGHAAADTTKKPIKPTKPVTIKPYKEVITDSAITQKGLFWVHKVDDKWYFEIPNKMFGKPILIVNRFAQVSANNSQTYGGEIISQKTINFEKGPDKNIFIRGLIDITSADSTNQILKAVANSNVNPLLQAFGIQAYGKDSNSVVIDVTDFIKGDNDLVSLSGYKKTGLGASALLSDRSYIKSIKAFPVNVEIRTVKTYSGGGGSSLMGGSMMRPRDNTPMTMELNSSFLLLPEKPMSKRMFDKRVGYFADNYTQYGDDQQKVEDKTFVVRWRLEPKEEDRKKWESGQLVEPKKQIIYYIDPATPKKWRPYLIAGINDWQKAFEKAGFKNAIVGKEWPENDTTMSMEDARFSVVRYFASDIENAYGPNVHDPRSGEILESHIGWYHNVMKLLHDWYMIQAGPIDPKARKMKYDDELMGNLIRFVSSHEIGHTLGLRHNMGSSSKTPVELLRNKKWVEANGHTASIMDYARFNYVAQPEDNVSEIGIFPRIGDYDKWAIKWGYSYSGAKTDEEDKKIVNKWTIDALNKNPRLWFGGEGMDLDPRSQTEDLGDDNMIANTYGIKNLQRVIANLPEWTKEEADDYSNLSAMYNQVIVQFNRYINHVVKNIGGLQNTYKTVEQDGAVYTATPKEKQKRAVAFLNTQLFETPEWLLDKNIMTKVFDPAGSNRVYSIQTNVLSSILSSRRLGLLQAATNTFGDTTYSVSEYMGDLHDGIWKELKTNSAVSAPRKNLQKVYVDNLMEIIDPKPSTPSTQMIGNMIISSSMSAPTNAEVNAIARAELRNLQTQLTSSVSATSDQVTKYHYQDLLDRINTFFDKSK</sequence>
<dbReference type="PANTHER" id="PTHR38478">
    <property type="entry name" value="PEPTIDASE M1A AND M12B"/>
    <property type="match status" value="1"/>
</dbReference>
<feature type="domain" description="EcxA zinc-binding" evidence="1">
    <location>
        <begin position="431"/>
        <end position="740"/>
    </location>
</feature>
<dbReference type="Proteomes" id="UP000249645">
    <property type="component" value="Unassembled WGS sequence"/>
</dbReference>
<feature type="domain" description="DUF5117" evidence="2">
    <location>
        <begin position="102"/>
        <end position="298"/>
    </location>
</feature>
<dbReference type="SUPFAM" id="SSF55486">
    <property type="entry name" value="Metalloproteases ('zincins'), catalytic domain"/>
    <property type="match status" value="1"/>
</dbReference>
<dbReference type="Pfam" id="PF17148">
    <property type="entry name" value="DUF5117"/>
    <property type="match status" value="1"/>
</dbReference>
<comment type="caution">
    <text evidence="4">The sequence shown here is derived from an EMBL/GenBank/DDBJ whole genome shotgun (WGS) entry which is preliminary data.</text>
</comment>
<protein>
    <submittedName>
        <fullName evidence="4">Zinc-dependent metalloprotease</fullName>
    </submittedName>
</protein>
<keyword evidence="4" id="KW-0378">Hydrolase</keyword>
<dbReference type="Pfam" id="PF17162">
    <property type="entry name" value="DUF5118"/>
    <property type="match status" value="1"/>
</dbReference>
<organism evidence="4 5">
    <name type="scientific">Pseudopedobacter saltans</name>
    <dbReference type="NCBI Taxonomy" id="151895"/>
    <lineage>
        <taxon>Bacteria</taxon>
        <taxon>Pseudomonadati</taxon>
        <taxon>Bacteroidota</taxon>
        <taxon>Sphingobacteriia</taxon>
        <taxon>Sphingobacteriales</taxon>
        <taxon>Sphingobacteriaceae</taxon>
        <taxon>Pseudopedobacter</taxon>
    </lineage>
</organism>
<evidence type="ECO:0000259" key="3">
    <source>
        <dbReference type="Pfam" id="PF17162"/>
    </source>
</evidence>
<feature type="domain" description="DUF5118" evidence="3">
    <location>
        <begin position="43"/>
        <end position="92"/>
    </location>
</feature>
<evidence type="ECO:0000313" key="4">
    <source>
        <dbReference type="EMBL" id="PZP49040.1"/>
    </source>
</evidence>
<accession>A0A2W5F5Y7</accession>
<dbReference type="InterPro" id="IPR033428">
    <property type="entry name" value="DUF5118"/>
</dbReference>
<name>A0A2W5F5Y7_9SPHI</name>
<dbReference type="CDD" id="cd04276">
    <property type="entry name" value="ZnMc_MMP_like_2"/>
    <property type="match status" value="1"/>
</dbReference>
<dbReference type="Pfam" id="PF16313">
    <property type="entry name" value="DUF4953"/>
    <property type="match status" value="1"/>
</dbReference>
<keyword evidence="4" id="KW-0645">Protease</keyword>
<reference evidence="4 5" key="1">
    <citation type="submission" date="2017-11" db="EMBL/GenBank/DDBJ databases">
        <title>Infants hospitalized years apart are colonized by the same room-sourced microbial strains.</title>
        <authorList>
            <person name="Brooks B."/>
            <person name="Olm M.R."/>
            <person name="Firek B.A."/>
            <person name="Baker R."/>
            <person name="Thomas B.C."/>
            <person name="Morowitz M.J."/>
            <person name="Banfield J.F."/>
        </authorList>
    </citation>
    <scope>NUCLEOTIDE SEQUENCE [LARGE SCALE GENOMIC DNA]</scope>
    <source>
        <strain evidence="4">S2_009_000_R2_76</strain>
    </source>
</reference>
<dbReference type="GO" id="GO:0006508">
    <property type="term" value="P:proteolysis"/>
    <property type="evidence" value="ECO:0007669"/>
    <property type="project" value="UniProtKB-KW"/>
</dbReference>
<evidence type="ECO:0000313" key="5">
    <source>
        <dbReference type="Proteomes" id="UP000249645"/>
    </source>
</evidence>
<dbReference type="Gene3D" id="3.40.390.10">
    <property type="entry name" value="Collagenase (Catalytic Domain)"/>
    <property type="match status" value="1"/>
</dbReference>
<dbReference type="InterPro" id="IPR024079">
    <property type="entry name" value="MetalloPept_cat_dom_sf"/>
</dbReference>
<dbReference type="PANTHER" id="PTHR38478:SF1">
    <property type="entry name" value="ZINC DEPENDENT METALLOPROTEASE DOMAIN LIPOPROTEIN"/>
    <property type="match status" value="1"/>
</dbReference>
<evidence type="ECO:0000259" key="1">
    <source>
        <dbReference type="Pfam" id="PF16313"/>
    </source>
</evidence>
<dbReference type="InterPro" id="IPR033413">
    <property type="entry name" value="DUF5117"/>
</dbReference>
<dbReference type="GO" id="GO:0008237">
    <property type="term" value="F:metallopeptidase activity"/>
    <property type="evidence" value="ECO:0007669"/>
    <property type="project" value="UniProtKB-KW"/>
</dbReference>
<gene>
    <name evidence="4" type="ORF">DI598_08800</name>
</gene>
<dbReference type="InterPro" id="IPR032534">
    <property type="entry name" value="EcxA_zinc-bd"/>
</dbReference>
<dbReference type="AlphaFoldDB" id="A0A2W5F5Y7"/>